<feature type="region of interest" description="Disordered" evidence="1">
    <location>
        <begin position="70"/>
        <end position="96"/>
    </location>
</feature>
<proteinExistence type="predicted"/>
<feature type="transmembrane region" description="Helical" evidence="2">
    <location>
        <begin position="53"/>
        <end position="70"/>
    </location>
</feature>
<evidence type="ECO:0000256" key="2">
    <source>
        <dbReference type="SAM" id="Phobius"/>
    </source>
</evidence>
<keyword evidence="2" id="KW-0812">Transmembrane</keyword>
<evidence type="ECO:0000256" key="3">
    <source>
        <dbReference type="SAM" id="SignalP"/>
    </source>
</evidence>
<dbReference type="RefSeq" id="WP_168440671.1">
    <property type="nucleotide sequence ID" value="NZ_JAAXOU010000370.1"/>
</dbReference>
<name>A0AA44DH58_STRE0</name>
<feature type="chain" id="PRO_5041241909" description="MYXO-CTERM domain-containing protein" evidence="3">
    <location>
        <begin position="24"/>
        <end position="96"/>
    </location>
</feature>
<dbReference type="AlphaFoldDB" id="A0AA44DH58"/>
<protein>
    <recommendedName>
        <fullName evidence="6">MYXO-CTERM domain-containing protein</fullName>
    </recommendedName>
</protein>
<keyword evidence="5" id="KW-1185">Reference proteome</keyword>
<keyword evidence="2" id="KW-0472">Membrane</keyword>
<sequence length="96" mass="9667">MRRTIVGTFLTAALVAGPAAATAAAQAPVADQTAAVQVLAQENRDNDDDNGGWGLWGLAGLLGLLGLIPRRSKSHGTNPRGTSPGTGGGAHPTDRI</sequence>
<accession>A0AA44DH58</accession>
<dbReference type="NCBIfam" id="NF041742">
    <property type="entry name" value="WGxxGxxG_fam"/>
    <property type="match status" value="1"/>
</dbReference>
<keyword evidence="3" id="KW-0732">Signal</keyword>
<evidence type="ECO:0008006" key="6">
    <source>
        <dbReference type="Google" id="ProtNLM"/>
    </source>
</evidence>
<evidence type="ECO:0000313" key="5">
    <source>
        <dbReference type="Proteomes" id="UP000570003"/>
    </source>
</evidence>
<feature type="signal peptide" evidence="3">
    <location>
        <begin position="1"/>
        <end position="23"/>
    </location>
</feature>
<comment type="caution">
    <text evidence="4">The sequence shown here is derived from an EMBL/GenBank/DDBJ whole genome shotgun (WGS) entry which is preliminary data.</text>
</comment>
<evidence type="ECO:0000256" key="1">
    <source>
        <dbReference type="SAM" id="MobiDB-lite"/>
    </source>
</evidence>
<dbReference type="EMBL" id="JAAXOU010000370">
    <property type="protein sequence ID" value="NKY16454.1"/>
    <property type="molecule type" value="Genomic_DNA"/>
</dbReference>
<reference evidence="4 5" key="1">
    <citation type="submission" date="2020-04" db="EMBL/GenBank/DDBJ databases">
        <title>MicrobeNet Type strains.</title>
        <authorList>
            <person name="Nicholson A.C."/>
        </authorList>
    </citation>
    <scope>NUCLEOTIDE SEQUENCE [LARGE SCALE GENOMIC DNA]</scope>
    <source>
        <strain evidence="4 5">DSM 40738</strain>
    </source>
</reference>
<dbReference type="Proteomes" id="UP000570003">
    <property type="component" value="Unassembled WGS sequence"/>
</dbReference>
<keyword evidence="2" id="KW-1133">Transmembrane helix</keyword>
<evidence type="ECO:0000313" key="4">
    <source>
        <dbReference type="EMBL" id="NKY16454.1"/>
    </source>
</evidence>
<gene>
    <name evidence="4" type="ORF">HGA06_20685</name>
</gene>
<organism evidence="4 5">
    <name type="scientific">Streptomyces somaliensis (strain ATCC 33201 / DSM 40738 / JCM 12659 / KCTC 9044 / NCTC 11332 / NRRL B-12077 / IP 733)</name>
    <dbReference type="NCBI Taxonomy" id="1134445"/>
    <lineage>
        <taxon>Bacteria</taxon>
        <taxon>Bacillati</taxon>
        <taxon>Actinomycetota</taxon>
        <taxon>Actinomycetes</taxon>
        <taxon>Kitasatosporales</taxon>
        <taxon>Streptomycetaceae</taxon>
        <taxon>Streptomyces</taxon>
    </lineage>
</organism>